<evidence type="ECO:0000256" key="1">
    <source>
        <dbReference type="SAM" id="SignalP"/>
    </source>
</evidence>
<organism evidence="2 3">
    <name type="scientific">Streptomyces anatolicus</name>
    <dbReference type="NCBI Taxonomy" id="2675858"/>
    <lineage>
        <taxon>Bacteria</taxon>
        <taxon>Bacillati</taxon>
        <taxon>Actinomycetota</taxon>
        <taxon>Actinomycetes</taxon>
        <taxon>Kitasatosporales</taxon>
        <taxon>Streptomycetaceae</taxon>
        <taxon>Streptomyces</taxon>
    </lineage>
</organism>
<gene>
    <name evidence="2" type="ORF">GKQ77_17030</name>
</gene>
<feature type="chain" id="PRO_5046700836" description="Secreted protein" evidence="1">
    <location>
        <begin position="37"/>
        <end position="152"/>
    </location>
</feature>
<sequence>MKRSPSLPRISPRAAAVAAAVGALLCLPLTATPARADARATCALQEGVTLRDTIGNSFTKALYCDNLPSDVYGRPSFDAPITGWLRLSPSWFTCYTIGPKDTQGNNVWYYTQGDQVGELPRIKGWGNVPAEVVRIPSGMSHPVAGLPRCPWY</sequence>
<dbReference type="EMBL" id="WMBF01000170">
    <property type="protein sequence ID" value="MBW5423248.1"/>
    <property type="molecule type" value="Genomic_DNA"/>
</dbReference>
<name>A0ABS6YP83_9ACTN</name>
<protein>
    <recommendedName>
        <fullName evidence="4">Secreted protein</fullName>
    </recommendedName>
</protein>
<dbReference type="RefSeq" id="WP_219689635.1">
    <property type="nucleotide sequence ID" value="NZ_WMBF01000170.1"/>
</dbReference>
<keyword evidence="1" id="KW-0732">Signal</keyword>
<accession>A0ABS6YP83</accession>
<evidence type="ECO:0000313" key="3">
    <source>
        <dbReference type="Proteomes" id="UP001197114"/>
    </source>
</evidence>
<proteinExistence type="predicted"/>
<reference evidence="2 3" key="1">
    <citation type="submission" date="2019-11" db="EMBL/GenBank/DDBJ databases">
        <authorList>
            <person name="Ay H."/>
        </authorList>
    </citation>
    <scope>NUCLEOTIDE SEQUENCE [LARGE SCALE GENOMIC DNA]</scope>
    <source>
        <strain evidence="2 3">BG9H</strain>
    </source>
</reference>
<dbReference type="Proteomes" id="UP001197114">
    <property type="component" value="Unassembled WGS sequence"/>
</dbReference>
<comment type="caution">
    <text evidence="2">The sequence shown here is derived from an EMBL/GenBank/DDBJ whole genome shotgun (WGS) entry which is preliminary data.</text>
</comment>
<feature type="signal peptide" evidence="1">
    <location>
        <begin position="1"/>
        <end position="36"/>
    </location>
</feature>
<keyword evidence="3" id="KW-1185">Reference proteome</keyword>
<evidence type="ECO:0008006" key="4">
    <source>
        <dbReference type="Google" id="ProtNLM"/>
    </source>
</evidence>
<evidence type="ECO:0000313" key="2">
    <source>
        <dbReference type="EMBL" id="MBW5423248.1"/>
    </source>
</evidence>